<dbReference type="EMBL" id="JBHLUD010000004">
    <property type="protein sequence ID" value="MFC0542447.1"/>
    <property type="molecule type" value="Genomic_DNA"/>
</dbReference>
<dbReference type="InterPro" id="IPR050765">
    <property type="entry name" value="Riboflavin_Biosynth_HTPR"/>
</dbReference>
<proteinExistence type="predicted"/>
<sequence length="186" mass="20646">MARLIYCMNQSLDGHTADVNGAFGWGGPDETVHAFFNELTAPIGTFLYGRRMYETMVFWETAGSLHDEPPVFHEFAELWRAADKIVYSRTLTVPSSARTEIRPEFDVDDVRRLKASATRDIAIAGPTLAAEAVRAGLVDEYQLVISPALTGGGTRFFPEGVATDLELLEVQRITADVVFLRYAKKD</sequence>
<evidence type="ECO:0000313" key="2">
    <source>
        <dbReference type="EMBL" id="MFC0542447.1"/>
    </source>
</evidence>
<dbReference type="InterPro" id="IPR024072">
    <property type="entry name" value="DHFR-like_dom_sf"/>
</dbReference>
<keyword evidence="3" id="KW-1185">Reference proteome</keyword>
<feature type="domain" description="Bacterial bifunctional deaminase-reductase C-terminal" evidence="1">
    <location>
        <begin position="4"/>
        <end position="179"/>
    </location>
</feature>
<accession>A0ABV6MQL8</accession>
<gene>
    <name evidence="2" type="ORF">ACFFH7_13195</name>
</gene>
<dbReference type="PANTHER" id="PTHR38011:SF11">
    <property type="entry name" value="2,5-DIAMINO-6-RIBOSYLAMINO-4(3H)-PYRIMIDINONE 5'-PHOSPHATE REDUCTASE"/>
    <property type="match status" value="1"/>
</dbReference>
<evidence type="ECO:0000313" key="3">
    <source>
        <dbReference type="Proteomes" id="UP001589810"/>
    </source>
</evidence>
<dbReference type="Proteomes" id="UP001589810">
    <property type="component" value="Unassembled WGS sequence"/>
</dbReference>
<reference evidence="2 3" key="1">
    <citation type="submission" date="2024-09" db="EMBL/GenBank/DDBJ databases">
        <authorList>
            <person name="Sun Q."/>
            <person name="Mori K."/>
        </authorList>
    </citation>
    <scope>NUCLEOTIDE SEQUENCE [LARGE SCALE GENOMIC DNA]</scope>
    <source>
        <strain evidence="2 3">TBRC 1432</strain>
    </source>
</reference>
<dbReference type="PANTHER" id="PTHR38011">
    <property type="entry name" value="DIHYDROFOLATE REDUCTASE FAMILY PROTEIN (AFU_ORTHOLOGUE AFUA_8G06820)"/>
    <property type="match status" value="1"/>
</dbReference>
<dbReference type="SUPFAM" id="SSF53597">
    <property type="entry name" value="Dihydrofolate reductase-like"/>
    <property type="match status" value="1"/>
</dbReference>
<organism evidence="2 3">
    <name type="scientific">Kutzneria chonburiensis</name>
    <dbReference type="NCBI Taxonomy" id="1483604"/>
    <lineage>
        <taxon>Bacteria</taxon>
        <taxon>Bacillati</taxon>
        <taxon>Actinomycetota</taxon>
        <taxon>Actinomycetes</taxon>
        <taxon>Pseudonocardiales</taxon>
        <taxon>Pseudonocardiaceae</taxon>
        <taxon>Kutzneria</taxon>
    </lineage>
</organism>
<dbReference type="RefSeq" id="WP_273940868.1">
    <property type="nucleotide sequence ID" value="NZ_CP097263.1"/>
</dbReference>
<dbReference type="InterPro" id="IPR002734">
    <property type="entry name" value="RibDG_C"/>
</dbReference>
<name>A0ABV6MQL8_9PSEU</name>
<evidence type="ECO:0000259" key="1">
    <source>
        <dbReference type="Pfam" id="PF01872"/>
    </source>
</evidence>
<protein>
    <submittedName>
        <fullName evidence="2">Dihydrofolate reductase family protein</fullName>
    </submittedName>
</protein>
<dbReference type="Gene3D" id="3.40.430.10">
    <property type="entry name" value="Dihydrofolate Reductase, subunit A"/>
    <property type="match status" value="1"/>
</dbReference>
<dbReference type="Pfam" id="PF01872">
    <property type="entry name" value="RibD_C"/>
    <property type="match status" value="1"/>
</dbReference>
<comment type="caution">
    <text evidence="2">The sequence shown here is derived from an EMBL/GenBank/DDBJ whole genome shotgun (WGS) entry which is preliminary data.</text>
</comment>